<dbReference type="EMBL" id="JACJPW010000037">
    <property type="protein sequence ID" value="MBD2182462.1"/>
    <property type="molecule type" value="Genomic_DNA"/>
</dbReference>
<name>A0A926VEW9_9CYAN</name>
<dbReference type="Proteomes" id="UP000641646">
    <property type="component" value="Unassembled WGS sequence"/>
</dbReference>
<dbReference type="RefSeq" id="WP_190465274.1">
    <property type="nucleotide sequence ID" value="NZ_JACJPW010000037.1"/>
</dbReference>
<reference evidence="1" key="1">
    <citation type="journal article" date="2015" name="ISME J.">
        <title>Draft Genome Sequence of Streptomyces incarnatus NRRL8089, which Produces the Nucleoside Antibiotic Sinefungin.</title>
        <authorList>
            <person name="Oshima K."/>
            <person name="Hattori M."/>
            <person name="Shimizu H."/>
            <person name="Fukuda K."/>
            <person name="Nemoto M."/>
            <person name="Inagaki K."/>
            <person name="Tamura T."/>
        </authorList>
    </citation>
    <scope>NUCLEOTIDE SEQUENCE</scope>
    <source>
        <strain evidence="1">FACHB-1375</strain>
    </source>
</reference>
<gene>
    <name evidence="1" type="ORF">H6G03_15380</name>
</gene>
<dbReference type="AlphaFoldDB" id="A0A926VEW9"/>
<accession>A0A926VEW9</accession>
<protein>
    <submittedName>
        <fullName evidence="1">Uncharacterized protein</fullName>
    </submittedName>
</protein>
<sequence>MKYTFDLLGVSPILYFFNQQQKVEEQTAPAGVEYVGAYKCTLDAFIESVEPVPPKRGWDMDEVVDTVINFWVHNSDTIQYWKERLKDAGNENVLVARVGDIQSLKAEFESLLGKKG</sequence>
<keyword evidence="2" id="KW-1185">Reference proteome</keyword>
<evidence type="ECO:0000313" key="1">
    <source>
        <dbReference type="EMBL" id="MBD2182462.1"/>
    </source>
</evidence>
<evidence type="ECO:0000313" key="2">
    <source>
        <dbReference type="Proteomes" id="UP000641646"/>
    </source>
</evidence>
<organism evidence="1 2">
    <name type="scientific">Aerosakkonema funiforme FACHB-1375</name>
    <dbReference type="NCBI Taxonomy" id="2949571"/>
    <lineage>
        <taxon>Bacteria</taxon>
        <taxon>Bacillati</taxon>
        <taxon>Cyanobacteriota</taxon>
        <taxon>Cyanophyceae</taxon>
        <taxon>Oscillatoriophycideae</taxon>
        <taxon>Aerosakkonematales</taxon>
        <taxon>Aerosakkonemataceae</taxon>
        <taxon>Aerosakkonema</taxon>
    </lineage>
</organism>
<reference evidence="1" key="2">
    <citation type="submission" date="2020-08" db="EMBL/GenBank/DDBJ databases">
        <authorList>
            <person name="Chen M."/>
            <person name="Teng W."/>
            <person name="Zhao L."/>
            <person name="Hu C."/>
            <person name="Zhou Y."/>
            <person name="Han B."/>
            <person name="Song L."/>
            <person name="Shu W."/>
        </authorList>
    </citation>
    <scope>NUCLEOTIDE SEQUENCE</scope>
    <source>
        <strain evidence="1">FACHB-1375</strain>
    </source>
</reference>
<comment type="caution">
    <text evidence="1">The sequence shown here is derived from an EMBL/GenBank/DDBJ whole genome shotgun (WGS) entry which is preliminary data.</text>
</comment>
<proteinExistence type="predicted"/>